<comment type="similarity">
    <text evidence="1">Belongs to the alpha-carbonic anhydrase family.</text>
</comment>
<dbReference type="AlphaFoldDB" id="A0AAU9I9T7"/>
<keyword evidence="4" id="KW-0862">Zinc</keyword>
<feature type="domain" description="Alpha-carbonic anhydrase" evidence="7">
    <location>
        <begin position="62"/>
        <end position="294"/>
    </location>
</feature>
<dbReference type="Gene3D" id="3.10.200.10">
    <property type="entry name" value="Alpha carbonic anhydrase"/>
    <property type="match status" value="1"/>
</dbReference>
<evidence type="ECO:0000313" key="9">
    <source>
        <dbReference type="Proteomes" id="UP001162131"/>
    </source>
</evidence>
<proteinExistence type="inferred from homology"/>
<dbReference type="Proteomes" id="UP001162131">
    <property type="component" value="Unassembled WGS sequence"/>
</dbReference>
<protein>
    <recommendedName>
        <fullName evidence="2">carbonic anhydrase</fullName>
        <ecNumber evidence="2">4.2.1.1</ecNumber>
    </recommendedName>
</protein>
<comment type="catalytic activity">
    <reaction evidence="6">
        <text>hydrogencarbonate + H(+) = CO2 + H2O</text>
        <dbReference type="Rhea" id="RHEA:10748"/>
        <dbReference type="ChEBI" id="CHEBI:15377"/>
        <dbReference type="ChEBI" id="CHEBI:15378"/>
        <dbReference type="ChEBI" id="CHEBI:16526"/>
        <dbReference type="ChEBI" id="CHEBI:17544"/>
        <dbReference type="EC" id="4.2.1.1"/>
    </reaction>
</comment>
<dbReference type="SUPFAM" id="SSF51069">
    <property type="entry name" value="Carbonic anhydrase"/>
    <property type="match status" value="1"/>
</dbReference>
<dbReference type="InterPro" id="IPR041891">
    <property type="entry name" value="Alpha_CA_prokaryot-like"/>
</dbReference>
<evidence type="ECO:0000256" key="2">
    <source>
        <dbReference type="ARBA" id="ARBA00012925"/>
    </source>
</evidence>
<dbReference type="EC" id="4.2.1.1" evidence="2"/>
<keyword evidence="5" id="KW-0456">Lyase</keyword>
<dbReference type="PANTHER" id="PTHR18952">
    <property type="entry name" value="CARBONIC ANHYDRASE"/>
    <property type="match status" value="1"/>
</dbReference>
<dbReference type="InterPro" id="IPR023561">
    <property type="entry name" value="Carbonic_anhydrase_a-class"/>
</dbReference>
<dbReference type="CDD" id="cd03124">
    <property type="entry name" value="alpha_CA_prokaryotic_like"/>
    <property type="match status" value="1"/>
</dbReference>
<dbReference type="InterPro" id="IPR001148">
    <property type="entry name" value="CA_dom"/>
</dbReference>
<gene>
    <name evidence="8" type="ORF">BSTOLATCC_MIC311</name>
</gene>
<evidence type="ECO:0000256" key="3">
    <source>
        <dbReference type="ARBA" id="ARBA00022723"/>
    </source>
</evidence>
<dbReference type="SMART" id="SM01057">
    <property type="entry name" value="Carb_anhydrase"/>
    <property type="match status" value="1"/>
</dbReference>
<reference evidence="8" key="1">
    <citation type="submission" date="2021-09" db="EMBL/GenBank/DDBJ databases">
        <authorList>
            <consortium name="AG Swart"/>
            <person name="Singh M."/>
            <person name="Singh A."/>
            <person name="Seah K."/>
            <person name="Emmerich C."/>
        </authorList>
    </citation>
    <scope>NUCLEOTIDE SEQUENCE</scope>
    <source>
        <strain evidence="8">ATCC30299</strain>
    </source>
</reference>
<evidence type="ECO:0000256" key="4">
    <source>
        <dbReference type="ARBA" id="ARBA00022833"/>
    </source>
</evidence>
<name>A0AAU9I9T7_9CILI</name>
<keyword evidence="3" id="KW-0479">Metal-binding</keyword>
<dbReference type="InterPro" id="IPR036398">
    <property type="entry name" value="CA_dom_sf"/>
</dbReference>
<dbReference type="PANTHER" id="PTHR18952:SF265">
    <property type="entry name" value="CARBONIC ANHYDRASE"/>
    <property type="match status" value="1"/>
</dbReference>
<dbReference type="PROSITE" id="PS51144">
    <property type="entry name" value="ALPHA_CA_2"/>
    <property type="match status" value="1"/>
</dbReference>
<dbReference type="EMBL" id="CAJZBQ010000001">
    <property type="protein sequence ID" value="CAG9310102.1"/>
    <property type="molecule type" value="Genomic_DNA"/>
</dbReference>
<organism evidence="8 9">
    <name type="scientific">Blepharisma stoltei</name>
    <dbReference type="NCBI Taxonomy" id="1481888"/>
    <lineage>
        <taxon>Eukaryota</taxon>
        <taxon>Sar</taxon>
        <taxon>Alveolata</taxon>
        <taxon>Ciliophora</taxon>
        <taxon>Postciliodesmatophora</taxon>
        <taxon>Heterotrichea</taxon>
        <taxon>Heterotrichida</taxon>
        <taxon>Blepharismidae</taxon>
        <taxon>Blepharisma</taxon>
    </lineage>
</organism>
<sequence>MLRRSCFFLRRFASDHSQQSSRLTGLLAPERFRRKEDKDHVENLLKNLSDLDAEKKVKPEENCWHYGKAEQDWEDLCNPGNYQSPINVDPGHTYKGNEVLEVSFYPLQTRYVPQTKTGRFTTKTFIVQGNFGTLTINPLLDPVPRQFDSLQFHFHAPAEHLINGDRHDLEMHIVHSERGRPNNMAVVGFFFKNDGVTNPFIEQVMHSLDKPTLMDLDMLIPKEKMGVYLYEGSLTTPPLTQGILWFLVSNLHSISKKQLEFFRSQWERNPEFAEGRGNNREVQPLNRRKILYFD</sequence>
<evidence type="ECO:0000256" key="1">
    <source>
        <dbReference type="ARBA" id="ARBA00010718"/>
    </source>
</evidence>
<keyword evidence="9" id="KW-1185">Reference proteome</keyword>
<evidence type="ECO:0000256" key="6">
    <source>
        <dbReference type="ARBA" id="ARBA00048348"/>
    </source>
</evidence>
<evidence type="ECO:0000259" key="7">
    <source>
        <dbReference type="PROSITE" id="PS51144"/>
    </source>
</evidence>
<dbReference type="Pfam" id="PF00194">
    <property type="entry name" value="Carb_anhydrase"/>
    <property type="match status" value="1"/>
</dbReference>
<evidence type="ECO:0000256" key="5">
    <source>
        <dbReference type="ARBA" id="ARBA00023239"/>
    </source>
</evidence>
<dbReference type="GO" id="GO:0004089">
    <property type="term" value="F:carbonate dehydratase activity"/>
    <property type="evidence" value="ECO:0007669"/>
    <property type="project" value="UniProtKB-EC"/>
</dbReference>
<dbReference type="GO" id="GO:0008270">
    <property type="term" value="F:zinc ion binding"/>
    <property type="evidence" value="ECO:0007669"/>
    <property type="project" value="InterPro"/>
</dbReference>
<evidence type="ECO:0000313" key="8">
    <source>
        <dbReference type="EMBL" id="CAG9310102.1"/>
    </source>
</evidence>
<comment type="caution">
    <text evidence="8">The sequence shown here is derived from an EMBL/GenBank/DDBJ whole genome shotgun (WGS) entry which is preliminary data.</text>
</comment>
<accession>A0AAU9I9T7</accession>